<sequence length="72" mass="7971">MQVGARKARCVGHRPARAARHMPRQALSLHVLPSSSSSTASFPEDGPAIPHRIHHERCRCALRSVMDYARST</sequence>
<dbReference type="Proteomes" id="UP000019678">
    <property type="component" value="Unassembled WGS sequence"/>
</dbReference>
<evidence type="ECO:0000313" key="3">
    <source>
        <dbReference type="Proteomes" id="UP000019678"/>
    </source>
</evidence>
<comment type="caution">
    <text evidence="2">The sequence shown here is derived from an EMBL/GenBank/DDBJ whole genome shotgun (WGS) entry which is preliminary data.</text>
</comment>
<proteinExistence type="predicted"/>
<accession>A0A017TIR5</accession>
<evidence type="ECO:0000256" key="1">
    <source>
        <dbReference type="SAM" id="MobiDB-lite"/>
    </source>
</evidence>
<dbReference type="AlphaFoldDB" id="A0A017TIR5"/>
<organism evidence="2 3">
    <name type="scientific">Chondromyces apiculatus DSM 436</name>
    <dbReference type="NCBI Taxonomy" id="1192034"/>
    <lineage>
        <taxon>Bacteria</taxon>
        <taxon>Pseudomonadati</taxon>
        <taxon>Myxococcota</taxon>
        <taxon>Polyangia</taxon>
        <taxon>Polyangiales</taxon>
        <taxon>Polyangiaceae</taxon>
        <taxon>Chondromyces</taxon>
    </lineage>
</organism>
<name>A0A017TIR5_9BACT</name>
<evidence type="ECO:0000313" key="2">
    <source>
        <dbReference type="EMBL" id="EYF08792.1"/>
    </source>
</evidence>
<dbReference type="EMBL" id="ASRX01000002">
    <property type="protein sequence ID" value="EYF08792.1"/>
    <property type="molecule type" value="Genomic_DNA"/>
</dbReference>
<protein>
    <submittedName>
        <fullName evidence="2">Uncharacterized protein</fullName>
    </submittedName>
</protein>
<reference evidence="2 3" key="1">
    <citation type="submission" date="2013-05" db="EMBL/GenBank/DDBJ databases">
        <title>Genome assembly of Chondromyces apiculatus DSM 436.</title>
        <authorList>
            <person name="Sharma G."/>
            <person name="Khatri I."/>
            <person name="Kaur C."/>
            <person name="Mayilraj S."/>
            <person name="Subramanian S."/>
        </authorList>
    </citation>
    <scope>NUCLEOTIDE SEQUENCE [LARGE SCALE GENOMIC DNA]</scope>
    <source>
        <strain evidence="2 3">DSM 436</strain>
    </source>
</reference>
<feature type="region of interest" description="Disordered" evidence="1">
    <location>
        <begin position="1"/>
        <end position="20"/>
    </location>
</feature>
<dbReference type="STRING" id="1192034.CAP_2653"/>
<keyword evidence="3" id="KW-1185">Reference proteome</keyword>
<gene>
    <name evidence="2" type="ORF">CAP_2653</name>
</gene>